<dbReference type="GeneID" id="78776410"/>
<protein>
    <submittedName>
        <fullName evidence="2">Uncharacterized protein</fullName>
    </submittedName>
</protein>
<dbReference type="EMBL" id="WUAV01000005">
    <property type="protein sequence ID" value="KAF1750261.1"/>
    <property type="molecule type" value="Genomic_DNA"/>
</dbReference>
<reference evidence="2 3" key="1">
    <citation type="submission" date="2019-12" db="EMBL/GenBank/DDBJ databases">
        <title>Chromosome-level assembly of the Caenorhabditis remanei genome.</title>
        <authorList>
            <person name="Teterina A.A."/>
            <person name="Willis J.H."/>
            <person name="Phillips P.C."/>
        </authorList>
    </citation>
    <scope>NUCLEOTIDE SEQUENCE [LARGE SCALE GENOMIC DNA]</scope>
    <source>
        <strain evidence="2 3">PX506</strain>
        <tissue evidence="2">Whole organism</tissue>
    </source>
</reference>
<feature type="transmembrane region" description="Helical" evidence="1">
    <location>
        <begin position="241"/>
        <end position="262"/>
    </location>
</feature>
<feature type="transmembrane region" description="Helical" evidence="1">
    <location>
        <begin position="116"/>
        <end position="134"/>
    </location>
</feature>
<name>A0A6A5G6D1_CAERE</name>
<comment type="caution">
    <text evidence="2">The sequence shown here is derived from an EMBL/GenBank/DDBJ whole genome shotgun (WGS) entry which is preliminary data.</text>
</comment>
<keyword evidence="1" id="KW-0812">Transmembrane</keyword>
<dbReference type="Proteomes" id="UP000483820">
    <property type="component" value="Chromosome V"/>
</dbReference>
<dbReference type="RefSeq" id="XP_053580618.1">
    <property type="nucleotide sequence ID" value="XM_053731705.1"/>
</dbReference>
<evidence type="ECO:0000256" key="1">
    <source>
        <dbReference type="SAM" id="Phobius"/>
    </source>
</evidence>
<keyword evidence="1" id="KW-0472">Membrane</keyword>
<keyword evidence="1" id="KW-1133">Transmembrane helix</keyword>
<feature type="transmembrane region" description="Helical" evidence="1">
    <location>
        <begin position="90"/>
        <end position="110"/>
    </location>
</feature>
<feature type="transmembrane region" description="Helical" evidence="1">
    <location>
        <begin position="192"/>
        <end position="214"/>
    </location>
</feature>
<evidence type="ECO:0000313" key="3">
    <source>
        <dbReference type="Proteomes" id="UP000483820"/>
    </source>
</evidence>
<gene>
    <name evidence="2" type="ORF">GCK72_016808</name>
</gene>
<dbReference type="CTD" id="78776410"/>
<proteinExistence type="predicted"/>
<evidence type="ECO:0000313" key="2">
    <source>
        <dbReference type="EMBL" id="KAF1750261.1"/>
    </source>
</evidence>
<sequence length="271" mass="31834">MTIITDMQTPSTYEQLVEASISEDPPFFLENLKDSIIISQQQDGEEVTVDQIKEHLYMKYFVDWEKQSVEKELLWYKSDERFSFNTKLAFLYPCIIFGAISCHLVHNLYFGQEIPVIIRALLIATVFISPVFVFSSMPGGRAEWINPLDNENYNSTKLSELKERQLELIDCYMKEVLPMKAEISARRYRHDVLTMIIAGEWMIYALFRFCYSHYQLFFKRSNKEIRKVNIMDIDISEFVDIMITVGSAFVLSFHIASVFMSWHSSKLVKHH</sequence>
<dbReference type="KEGG" id="crq:GCK72_016808"/>
<organism evidence="2 3">
    <name type="scientific">Caenorhabditis remanei</name>
    <name type="common">Caenorhabditis vulgaris</name>
    <dbReference type="NCBI Taxonomy" id="31234"/>
    <lineage>
        <taxon>Eukaryota</taxon>
        <taxon>Metazoa</taxon>
        <taxon>Ecdysozoa</taxon>
        <taxon>Nematoda</taxon>
        <taxon>Chromadorea</taxon>
        <taxon>Rhabditida</taxon>
        <taxon>Rhabditina</taxon>
        <taxon>Rhabditomorpha</taxon>
        <taxon>Rhabditoidea</taxon>
        <taxon>Rhabditidae</taxon>
        <taxon>Peloderinae</taxon>
        <taxon>Caenorhabditis</taxon>
    </lineage>
</organism>
<accession>A0A6A5G6D1</accession>
<dbReference type="AlphaFoldDB" id="A0A6A5G6D1"/>